<dbReference type="NCBIfam" id="TIGR01891">
    <property type="entry name" value="amidohydrolases"/>
    <property type="match status" value="1"/>
</dbReference>
<dbReference type="Gene3D" id="3.30.70.360">
    <property type="match status" value="1"/>
</dbReference>
<dbReference type="EMBL" id="KN838642">
    <property type="protein sequence ID" value="KIJ99673.1"/>
    <property type="molecule type" value="Genomic_DNA"/>
</dbReference>
<evidence type="ECO:0000313" key="5">
    <source>
        <dbReference type="Proteomes" id="UP000054477"/>
    </source>
</evidence>
<dbReference type="GO" id="GO:0016805">
    <property type="term" value="F:dipeptidase activity"/>
    <property type="evidence" value="ECO:0007669"/>
    <property type="project" value="InterPro"/>
</dbReference>
<dbReference type="Pfam" id="PF07687">
    <property type="entry name" value="M20_dimer"/>
    <property type="match status" value="1"/>
</dbReference>
<dbReference type="PIRSF" id="PIRSF037226">
    <property type="entry name" value="Amidohydrolase_ACY1L2_prd"/>
    <property type="match status" value="1"/>
</dbReference>
<dbReference type="SUPFAM" id="SSF53187">
    <property type="entry name" value="Zn-dependent exopeptidases"/>
    <property type="match status" value="1"/>
</dbReference>
<dbReference type="InterPro" id="IPR011650">
    <property type="entry name" value="Peptidase_M20_dimer"/>
</dbReference>
<dbReference type="Gene3D" id="3.40.630.10">
    <property type="entry name" value="Zn peptidases"/>
    <property type="match status" value="1"/>
</dbReference>
<feature type="domain" description="Peptidase M20 dimerisation" evidence="3">
    <location>
        <begin position="213"/>
        <end position="296"/>
    </location>
</feature>
<dbReference type="AlphaFoldDB" id="A0A0C9XDM0"/>
<comment type="similarity">
    <text evidence="1 2">Belongs to the peptidase M20A family.</text>
</comment>
<dbReference type="InterPro" id="IPR017144">
    <property type="entry name" value="Xaa-Arg_dipeptidase"/>
</dbReference>
<dbReference type="SUPFAM" id="SSF55031">
    <property type="entry name" value="Bacterial exopeptidase dimerisation domain"/>
    <property type="match status" value="1"/>
</dbReference>
<dbReference type="InterPro" id="IPR036264">
    <property type="entry name" value="Bact_exopeptidase_dim_dom"/>
</dbReference>
<dbReference type="PANTHER" id="PTHR30575">
    <property type="entry name" value="PEPTIDASE M20"/>
    <property type="match status" value="1"/>
</dbReference>
<dbReference type="HOGENOM" id="CLU_031812_1_1_1"/>
<evidence type="ECO:0000256" key="1">
    <source>
        <dbReference type="ARBA" id="ARBA00006247"/>
    </source>
</evidence>
<gene>
    <name evidence="4" type="ORF">K443DRAFT_101850</name>
</gene>
<dbReference type="STRING" id="1095629.A0A0C9XDM0"/>
<dbReference type="InterPro" id="IPR002933">
    <property type="entry name" value="Peptidase_M20"/>
</dbReference>
<dbReference type="Pfam" id="PF01546">
    <property type="entry name" value="Peptidase_M20"/>
    <property type="match status" value="1"/>
</dbReference>
<organism evidence="4 5">
    <name type="scientific">Laccaria amethystina LaAM-08-1</name>
    <dbReference type="NCBI Taxonomy" id="1095629"/>
    <lineage>
        <taxon>Eukaryota</taxon>
        <taxon>Fungi</taxon>
        <taxon>Dikarya</taxon>
        <taxon>Basidiomycota</taxon>
        <taxon>Agaricomycotina</taxon>
        <taxon>Agaricomycetes</taxon>
        <taxon>Agaricomycetidae</taxon>
        <taxon>Agaricales</taxon>
        <taxon>Agaricineae</taxon>
        <taxon>Hydnangiaceae</taxon>
        <taxon>Laccaria</taxon>
    </lineage>
</organism>
<reference evidence="4 5" key="1">
    <citation type="submission" date="2014-04" db="EMBL/GenBank/DDBJ databases">
        <authorList>
            <consortium name="DOE Joint Genome Institute"/>
            <person name="Kuo A."/>
            <person name="Kohler A."/>
            <person name="Nagy L.G."/>
            <person name="Floudas D."/>
            <person name="Copeland A."/>
            <person name="Barry K.W."/>
            <person name="Cichocki N."/>
            <person name="Veneault-Fourrey C."/>
            <person name="LaButti K."/>
            <person name="Lindquist E.A."/>
            <person name="Lipzen A."/>
            <person name="Lundell T."/>
            <person name="Morin E."/>
            <person name="Murat C."/>
            <person name="Sun H."/>
            <person name="Tunlid A."/>
            <person name="Henrissat B."/>
            <person name="Grigoriev I.V."/>
            <person name="Hibbett D.S."/>
            <person name="Martin F."/>
            <person name="Nordberg H.P."/>
            <person name="Cantor M.N."/>
            <person name="Hua S.X."/>
        </authorList>
    </citation>
    <scope>NUCLEOTIDE SEQUENCE [LARGE SCALE GENOMIC DNA]</scope>
    <source>
        <strain evidence="4 5">LaAM-08-1</strain>
    </source>
</reference>
<dbReference type="CDD" id="cd05672">
    <property type="entry name" value="M20_ACY1L2-like"/>
    <property type="match status" value="1"/>
</dbReference>
<reference evidence="5" key="2">
    <citation type="submission" date="2015-01" db="EMBL/GenBank/DDBJ databases">
        <title>Evolutionary Origins and Diversification of the Mycorrhizal Mutualists.</title>
        <authorList>
            <consortium name="DOE Joint Genome Institute"/>
            <consortium name="Mycorrhizal Genomics Consortium"/>
            <person name="Kohler A."/>
            <person name="Kuo A."/>
            <person name="Nagy L.G."/>
            <person name="Floudas D."/>
            <person name="Copeland A."/>
            <person name="Barry K.W."/>
            <person name="Cichocki N."/>
            <person name="Veneault-Fourrey C."/>
            <person name="LaButti K."/>
            <person name="Lindquist E.A."/>
            <person name="Lipzen A."/>
            <person name="Lundell T."/>
            <person name="Morin E."/>
            <person name="Murat C."/>
            <person name="Riley R."/>
            <person name="Ohm R."/>
            <person name="Sun H."/>
            <person name="Tunlid A."/>
            <person name="Henrissat B."/>
            <person name="Grigoriev I.V."/>
            <person name="Hibbett D.S."/>
            <person name="Martin F."/>
        </authorList>
    </citation>
    <scope>NUCLEOTIDE SEQUENCE [LARGE SCALE GENOMIC DNA]</scope>
    <source>
        <strain evidence="5">LaAM-08-1</strain>
    </source>
</reference>
<dbReference type="PANTHER" id="PTHR30575:SF0">
    <property type="entry name" value="XAA-ARG DIPEPTIDASE"/>
    <property type="match status" value="1"/>
</dbReference>
<dbReference type="Proteomes" id="UP000054477">
    <property type="component" value="Unassembled WGS sequence"/>
</dbReference>
<accession>A0A0C9XDM0</accession>
<dbReference type="InterPro" id="IPR017439">
    <property type="entry name" value="Amidohydrolase"/>
</dbReference>
<evidence type="ECO:0000259" key="3">
    <source>
        <dbReference type="Pfam" id="PF07687"/>
    </source>
</evidence>
<sequence length="435" mass="47166">MCICDHTNETFSVNEVWRPDDNAQPKPSRPGFSDLYRPDVLETIESTIKNLDAELRALSLDIHAHPELRFEEYHAHDVYTEFMAKHGFEVTKQFHLPTAWQATFAHGSGGRTIGINSEMDALEGIGHACGHNLIGISGVAVALAIKAALEKHDISGKIVLLGTPAEESGSGKLILIEKGAYKGMDACLMCHPAPGPIGSVSLSSCLALQRLIVEYRGHTAHAALSPWEGKNALDAAVLGYNNISALRQQLKPTHRVHGIFQGKNWVANIIPDYAKFVCYVRAPTREEMQETLKRVIPCFEAAGLATGCEVSIEYLGATFDLRQNKALGDEVANVVLNKYGAIDYEWGIKSASTDFGNVTYALPSLHPGFAIPTVKNGGNHTIGFADSAATIVSHNACLDVSKALASTGVRVLVDDEFFAKVVKTFKEDELLRGST</sequence>
<dbReference type="FunFam" id="3.30.70.360:FF:000004">
    <property type="entry name" value="Peptidase M20 domain-containing protein 2"/>
    <property type="match status" value="1"/>
</dbReference>
<protein>
    <recommendedName>
        <fullName evidence="2">Peptidase M20 domain-containing protein 2</fullName>
    </recommendedName>
</protein>
<evidence type="ECO:0000313" key="4">
    <source>
        <dbReference type="EMBL" id="KIJ99673.1"/>
    </source>
</evidence>
<evidence type="ECO:0000256" key="2">
    <source>
        <dbReference type="PIRNR" id="PIRNR037226"/>
    </source>
</evidence>
<dbReference type="InterPro" id="IPR052030">
    <property type="entry name" value="Peptidase_M20/M20A_hydrolases"/>
</dbReference>
<keyword evidence="5" id="KW-1185">Reference proteome</keyword>
<proteinExistence type="inferred from homology"/>
<dbReference type="OrthoDB" id="6119954at2759"/>
<name>A0A0C9XDM0_9AGAR</name>